<dbReference type="EMBL" id="JAENHL010000008">
    <property type="protein sequence ID" value="MBK1871433.1"/>
    <property type="molecule type" value="Genomic_DNA"/>
</dbReference>
<evidence type="ECO:0000313" key="2">
    <source>
        <dbReference type="Proteomes" id="UP000616151"/>
    </source>
</evidence>
<evidence type="ECO:0000313" key="1">
    <source>
        <dbReference type="EMBL" id="MBK1871433.1"/>
    </source>
</evidence>
<sequence>MAGKHDTKRAYVAGTFDTKARELLYLRDCLKGHCIDTVTVDLSTSGAKSPAEADIAATTVATFHPLAAQAVFTGERGSAVARMAEAFAIFAKSRDDLGGLISAGGSGATALATPAMRALPVGVAKLMVSTIASGDVRPHVGSSDIAMLYPVTDISGLNRISRTVLANAAGALAGMMRAQPLPGADEKPAIGLTMFGVTTSCVQAVTKLLDERYDCIVFHATGSGGQSFETLAGSGFFTGVLDITTTEIADETVGGVLSAGPRRLDVFAEHAIPYVGSVGALDMVNFWARDTVPAQFGERQFHIHNANVTLMRTTPQENARIGRFIAQKLNRMKGKVRFLLPMKGVSALDEAGKPFCDEAADDALFRAIEQDFEASPDHLLIKLPLHINDPHFADALVTAFREITETS</sequence>
<accession>A0ACC5RG88</accession>
<comment type="caution">
    <text evidence="1">The sequence shown here is derived from an EMBL/GenBank/DDBJ whole genome shotgun (WGS) entry which is preliminary data.</text>
</comment>
<name>A0ACC5RG88_9HYPH</name>
<reference evidence="1" key="1">
    <citation type="submission" date="2021-01" db="EMBL/GenBank/DDBJ databases">
        <authorList>
            <person name="Sun Q."/>
        </authorList>
    </citation>
    <scope>NUCLEOTIDE SEQUENCE</scope>
    <source>
        <strain evidence="1">YIM B02566</strain>
    </source>
</reference>
<proteinExistence type="predicted"/>
<keyword evidence="2" id="KW-1185">Reference proteome</keyword>
<gene>
    <name evidence="1" type="ORF">JHL16_34015</name>
</gene>
<protein>
    <submittedName>
        <fullName evidence="1">Tm-1-like ATP-binding domain-containing protein</fullName>
    </submittedName>
</protein>
<dbReference type="Proteomes" id="UP000616151">
    <property type="component" value="Unassembled WGS sequence"/>
</dbReference>
<organism evidence="1 2">
    <name type="scientific">Taklimakanibacter albus</name>
    <dbReference type="NCBI Taxonomy" id="2800327"/>
    <lineage>
        <taxon>Bacteria</taxon>
        <taxon>Pseudomonadati</taxon>
        <taxon>Pseudomonadota</taxon>
        <taxon>Alphaproteobacteria</taxon>
        <taxon>Hyphomicrobiales</taxon>
        <taxon>Aestuariivirgaceae</taxon>
        <taxon>Taklimakanibacter</taxon>
    </lineage>
</organism>